<dbReference type="SUPFAM" id="SSF158472">
    <property type="entry name" value="HAMP domain-like"/>
    <property type="match status" value="1"/>
</dbReference>
<evidence type="ECO:0000313" key="4">
    <source>
        <dbReference type="EMBL" id="MBC8318080.1"/>
    </source>
</evidence>
<dbReference type="Proteomes" id="UP000614424">
    <property type="component" value="Unassembled WGS sequence"/>
</dbReference>
<organism evidence="4 5">
    <name type="scientific">Candidatus Desulfobia pelagia</name>
    <dbReference type="NCBI Taxonomy" id="2841692"/>
    <lineage>
        <taxon>Bacteria</taxon>
        <taxon>Pseudomonadati</taxon>
        <taxon>Thermodesulfobacteriota</taxon>
        <taxon>Desulfobulbia</taxon>
        <taxon>Desulfobulbales</taxon>
        <taxon>Desulfobulbaceae</taxon>
        <taxon>Candidatus Desulfobia</taxon>
    </lineage>
</organism>
<dbReference type="AlphaFoldDB" id="A0A8J6TGB6"/>
<keyword evidence="1" id="KW-0175">Coiled coil</keyword>
<keyword evidence="2" id="KW-0812">Transmembrane</keyword>
<dbReference type="EMBL" id="JACNJZ010000127">
    <property type="protein sequence ID" value="MBC8318080.1"/>
    <property type="molecule type" value="Genomic_DNA"/>
</dbReference>
<keyword evidence="2" id="KW-0472">Membrane</keyword>
<dbReference type="GO" id="GO:0016020">
    <property type="term" value="C:membrane"/>
    <property type="evidence" value="ECO:0007669"/>
    <property type="project" value="InterPro"/>
</dbReference>
<sequence length="188" mass="21039">MSNVQSFKGVPGSYRRAVLFRPVLVFIAGLILTTVLLYVAVNQSIGPNYGEGFRMLSQLQEDIFSKASIIYTITVFIIVSGIIFLTLLYSHRVAGPVYRLTHFARALSSGDFSSNVYIRDNDVIHPLADEMNAMVDQYRQALGRLQVEMNALEKIAAQVAEGKDEDVVWGEIEESSGKIVSELERYRL</sequence>
<feature type="coiled-coil region" evidence="1">
    <location>
        <begin position="128"/>
        <end position="155"/>
    </location>
</feature>
<gene>
    <name evidence="4" type="ORF">H8E41_09245</name>
</gene>
<feature type="transmembrane region" description="Helical" evidence="2">
    <location>
        <begin position="69"/>
        <end position="89"/>
    </location>
</feature>
<dbReference type="CDD" id="cd06225">
    <property type="entry name" value="HAMP"/>
    <property type="match status" value="1"/>
</dbReference>
<protein>
    <submittedName>
        <fullName evidence="4">Methyl-accepting chemotaxis protein</fullName>
    </submittedName>
</protein>
<dbReference type="PROSITE" id="PS50885">
    <property type="entry name" value="HAMP"/>
    <property type="match status" value="1"/>
</dbReference>
<feature type="domain" description="HAMP" evidence="3">
    <location>
        <begin position="91"/>
        <end position="143"/>
    </location>
</feature>
<evidence type="ECO:0000256" key="1">
    <source>
        <dbReference type="SAM" id="Coils"/>
    </source>
</evidence>
<evidence type="ECO:0000313" key="5">
    <source>
        <dbReference type="Proteomes" id="UP000614424"/>
    </source>
</evidence>
<keyword evidence="2" id="KW-1133">Transmembrane helix</keyword>
<reference evidence="4 5" key="1">
    <citation type="submission" date="2020-08" db="EMBL/GenBank/DDBJ databases">
        <title>Bridging the membrane lipid divide: bacteria of the FCB group superphylum have the potential to synthesize archaeal ether lipids.</title>
        <authorList>
            <person name="Villanueva L."/>
            <person name="Von Meijenfeldt F.A.B."/>
            <person name="Westbye A.B."/>
            <person name="Yadav S."/>
            <person name="Hopmans E.C."/>
            <person name="Dutilh B.E."/>
            <person name="Sinninghe Damste J.S."/>
        </authorList>
    </citation>
    <scope>NUCLEOTIDE SEQUENCE [LARGE SCALE GENOMIC DNA]</scope>
    <source>
        <strain evidence="4">NIOZ-UU47</strain>
    </source>
</reference>
<name>A0A8J6TGB6_9BACT</name>
<dbReference type="GO" id="GO:0007165">
    <property type="term" value="P:signal transduction"/>
    <property type="evidence" value="ECO:0007669"/>
    <property type="project" value="InterPro"/>
</dbReference>
<dbReference type="Gene3D" id="6.10.340.10">
    <property type="match status" value="1"/>
</dbReference>
<feature type="transmembrane region" description="Helical" evidence="2">
    <location>
        <begin position="18"/>
        <end position="41"/>
    </location>
</feature>
<evidence type="ECO:0000256" key="2">
    <source>
        <dbReference type="SAM" id="Phobius"/>
    </source>
</evidence>
<proteinExistence type="predicted"/>
<comment type="caution">
    <text evidence="4">The sequence shown here is derived from an EMBL/GenBank/DDBJ whole genome shotgun (WGS) entry which is preliminary data.</text>
</comment>
<dbReference type="InterPro" id="IPR003660">
    <property type="entry name" value="HAMP_dom"/>
</dbReference>
<evidence type="ECO:0000259" key="3">
    <source>
        <dbReference type="PROSITE" id="PS50885"/>
    </source>
</evidence>
<accession>A0A8J6TGB6</accession>